<dbReference type="Pfam" id="PF00702">
    <property type="entry name" value="Hydrolase"/>
    <property type="match status" value="1"/>
</dbReference>
<keyword evidence="1" id="KW-0378">Hydrolase</keyword>
<dbReference type="GO" id="GO:0016787">
    <property type="term" value="F:hydrolase activity"/>
    <property type="evidence" value="ECO:0007669"/>
    <property type="project" value="UniProtKB-KW"/>
</dbReference>
<dbReference type="EMBL" id="BAABLM010000008">
    <property type="protein sequence ID" value="GAA4682798.1"/>
    <property type="molecule type" value="Genomic_DNA"/>
</dbReference>
<name>A0ABP8W6I5_9MICO</name>
<dbReference type="SFLD" id="SFLDG01129">
    <property type="entry name" value="C1.5:_HAD__Beta-PGM__Phosphata"/>
    <property type="match status" value="1"/>
</dbReference>
<keyword evidence="2" id="KW-1185">Reference proteome</keyword>
<dbReference type="SFLD" id="SFLDG01135">
    <property type="entry name" value="C1.5.6:_HAD__Beta-PGM__Phospha"/>
    <property type="match status" value="1"/>
</dbReference>
<dbReference type="NCBIfam" id="TIGR01549">
    <property type="entry name" value="HAD-SF-IA-v1"/>
    <property type="match status" value="1"/>
</dbReference>
<dbReference type="RefSeq" id="WP_345376783.1">
    <property type="nucleotide sequence ID" value="NZ_BAABLM010000008.1"/>
</dbReference>
<dbReference type="NCBIfam" id="TIGR01509">
    <property type="entry name" value="HAD-SF-IA-v3"/>
    <property type="match status" value="1"/>
</dbReference>
<gene>
    <name evidence="1" type="ORF">GCM10025780_30520</name>
</gene>
<dbReference type="InterPro" id="IPR006439">
    <property type="entry name" value="HAD-SF_hydro_IA"/>
</dbReference>
<protein>
    <submittedName>
        <fullName evidence="1">HAD family hydrolase</fullName>
    </submittedName>
</protein>
<evidence type="ECO:0000313" key="2">
    <source>
        <dbReference type="Proteomes" id="UP001501295"/>
    </source>
</evidence>
<reference evidence="2" key="1">
    <citation type="journal article" date="2019" name="Int. J. Syst. Evol. Microbiol.">
        <title>The Global Catalogue of Microorganisms (GCM) 10K type strain sequencing project: providing services to taxonomists for standard genome sequencing and annotation.</title>
        <authorList>
            <consortium name="The Broad Institute Genomics Platform"/>
            <consortium name="The Broad Institute Genome Sequencing Center for Infectious Disease"/>
            <person name="Wu L."/>
            <person name="Ma J."/>
        </authorList>
    </citation>
    <scope>NUCLEOTIDE SEQUENCE [LARGE SCALE GENOMIC DNA]</scope>
    <source>
        <strain evidence="2">JCM 18956</strain>
    </source>
</reference>
<dbReference type="Proteomes" id="UP001501295">
    <property type="component" value="Unassembled WGS sequence"/>
</dbReference>
<proteinExistence type="predicted"/>
<organism evidence="1 2">
    <name type="scientific">Frondihabitans cladoniiphilus</name>
    <dbReference type="NCBI Taxonomy" id="715785"/>
    <lineage>
        <taxon>Bacteria</taxon>
        <taxon>Bacillati</taxon>
        <taxon>Actinomycetota</taxon>
        <taxon>Actinomycetes</taxon>
        <taxon>Micrococcales</taxon>
        <taxon>Microbacteriaceae</taxon>
        <taxon>Frondihabitans</taxon>
    </lineage>
</organism>
<dbReference type="Gene3D" id="1.10.150.240">
    <property type="entry name" value="Putative phosphatase, domain 2"/>
    <property type="match status" value="1"/>
</dbReference>
<evidence type="ECO:0000313" key="1">
    <source>
        <dbReference type="EMBL" id="GAA4682798.1"/>
    </source>
</evidence>
<sequence>MPRPTAILFDIDGTLVDSNFLHVEAWDGAFHDCGFQVPSWKIQRAIGADGSKLLEMLLPDASDDDRHAAKDRHDERYPELADRLQILPGARDLVTLLHDRGHRVVFATSAPESELKNLRGLLDLEDALYAVTSSEDVENAKPAPDIIAVALEKAGVDPKDAVMIGDSTWDVESANKVGVRAIGVLSGGTGAADLRDAGAVEVYEDVAALRDELDSSILTRLEAAWN</sequence>
<accession>A0ABP8W6I5</accession>
<dbReference type="Gene3D" id="3.40.50.1000">
    <property type="entry name" value="HAD superfamily/HAD-like"/>
    <property type="match status" value="1"/>
</dbReference>
<dbReference type="PANTHER" id="PTHR43434">
    <property type="entry name" value="PHOSPHOGLYCOLATE PHOSPHATASE"/>
    <property type="match status" value="1"/>
</dbReference>
<dbReference type="InterPro" id="IPR023214">
    <property type="entry name" value="HAD_sf"/>
</dbReference>
<dbReference type="PANTHER" id="PTHR43434:SF16">
    <property type="entry name" value="BLL8046 PROTEIN"/>
    <property type="match status" value="1"/>
</dbReference>
<comment type="caution">
    <text evidence="1">The sequence shown here is derived from an EMBL/GenBank/DDBJ whole genome shotgun (WGS) entry which is preliminary data.</text>
</comment>
<dbReference type="InterPro" id="IPR050155">
    <property type="entry name" value="HAD-like_hydrolase_sf"/>
</dbReference>
<dbReference type="SFLD" id="SFLDS00003">
    <property type="entry name" value="Haloacid_Dehalogenase"/>
    <property type="match status" value="1"/>
</dbReference>
<dbReference type="SUPFAM" id="SSF56784">
    <property type="entry name" value="HAD-like"/>
    <property type="match status" value="1"/>
</dbReference>
<dbReference type="InterPro" id="IPR036412">
    <property type="entry name" value="HAD-like_sf"/>
</dbReference>
<dbReference type="InterPro" id="IPR023198">
    <property type="entry name" value="PGP-like_dom2"/>
</dbReference>